<organism evidence="13 14">
    <name type="scientific">Besnoitia besnoiti</name>
    <name type="common">Apicomplexan protozoan</name>
    <dbReference type="NCBI Taxonomy" id="94643"/>
    <lineage>
        <taxon>Eukaryota</taxon>
        <taxon>Sar</taxon>
        <taxon>Alveolata</taxon>
        <taxon>Apicomplexa</taxon>
        <taxon>Conoidasida</taxon>
        <taxon>Coccidia</taxon>
        <taxon>Eucoccidiorida</taxon>
        <taxon>Eimeriorina</taxon>
        <taxon>Sarcocystidae</taxon>
        <taxon>Besnoitia</taxon>
    </lineage>
</organism>
<reference evidence="13 14" key="1">
    <citation type="submission" date="2017-09" db="EMBL/GenBank/DDBJ databases">
        <title>Genome sequencing of Besnoitia besnoiti strain Bb-Ger1.</title>
        <authorList>
            <person name="Schares G."/>
            <person name="Venepally P."/>
            <person name="Lorenzi H.A."/>
        </authorList>
    </citation>
    <scope>NUCLEOTIDE SEQUENCE [LARGE SCALE GENOMIC DNA]</scope>
    <source>
        <strain evidence="13 14">Bb-Ger1</strain>
    </source>
</reference>
<dbReference type="SUPFAM" id="SSF52540">
    <property type="entry name" value="P-loop containing nucleoside triphosphate hydrolases"/>
    <property type="match status" value="2"/>
</dbReference>
<feature type="region of interest" description="Disordered" evidence="10">
    <location>
        <begin position="1"/>
        <end position="64"/>
    </location>
</feature>
<dbReference type="SMART" id="SM00487">
    <property type="entry name" value="DEXDc"/>
    <property type="match status" value="1"/>
</dbReference>
<protein>
    <recommendedName>
        <fullName evidence="1">RNA helicase</fullName>
        <ecNumber evidence="1">3.6.4.13</ecNumber>
    </recommendedName>
</protein>
<comment type="catalytic activity">
    <reaction evidence="9">
        <text>ATP + H2O = ADP + phosphate + H(+)</text>
        <dbReference type="Rhea" id="RHEA:13065"/>
        <dbReference type="ChEBI" id="CHEBI:15377"/>
        <dbReference type="ChEBI" id="CHEBI:15378"/>
        <dbReference type="ChEBI" id="CHEBI:30616"/>
        <dbReference type="ChEBI" id="CHEBI:43474"/>
        <dbReference type="ChEBI" id="CHEBI:456216"/>
        <dbReference type="EC" id="3.6.4.13"/>
    </reaction>
</comment>
<dbReference type="KEGG" id="bbes:BESB_003380"/>
<dbReference type="InterPro" id="IPR001650">
    <property type="entry name" value="Helicase_C-like"/>
</dbReference>
<feature type="region of interest" description="Disordered" evidence="10">
    <location>
        <begin position="758"/>
        <end position="817"/>
    </location>
</feature>
<keyword evidence="14" id="KW-1185">Reference proteome</keyword>
<feature type="compositionally biased region" description="Gly residues" evidence="10">
    <location>
        <begin position="789"/>
        <end position="805"/>
    </location>
</feature>
<dbReference type="EMBL" id="NWUJ01000001">
    <property type="protein sequence ID" value="PFH37997.1"/>
    <property type="molecule type" value="Genomic_DNA"/>
</dbReference>
<feature type="compositionally biased region" description="Polar residues" evidence="10">
    <location>
        <begin position="43"/>
        <end position="60"/>
    </location>
</feature>
<proteinExistence type="inferred from homology"/>
<feature type="compositionally biased region" description="Low complexity" evidence="10">
    <location>
        <begin position="135"/>
        <end position="158"/>
    </location>
</feature>
<dbReference type="InterPro" id="IPR002464">
    <property type="entry name" value="DNA/RNA_helicase_DEAH_CS"/>
</dbReference>
<feature type="region of interest" description="Disordered" evidence="10">
    <location>
        <begin position="1265"/>
        <end position="1305"/>
    </location>
</feature>
<evidence type="ECO:0000256" key="7">
    <source>
        <dbReference type="ARBA" id="ARBA00023187"/>
    </source>
</evidence>
<dbReference type="RefSeq" id="XP_029222006.1">
    <property type="nucleotide sequence ID" value="XM_029359093.1"/>
</dbReference>
<feature type="compositionally biased region" description="Low complexity" evidence="10">
    <location>
        <begin position="764"/>
        <end position="774"/>
    </location>
</feature>
<evidence type="ECO:0000256" key="4">
    <source>
        <dbReference type="ARBA" id="ARBA00022801"/>
    </source>
</evidence>
<keyword evidence="4" id="KW-0378">Hydrolase</keyword>
<dbReference type="GO" id="GO:0005524">
    <property type="term" value="F:ATP binding"/>
    <property type="evidence" value="ECO:0007669"/>
    <property type="project" value="UniProtKB-KW"/>
</dbReference>
<feature type="compositionally biased region" description="Acidic residues" evidence="10">
    <location>
        <begin position="227"/>
        <end position="236"/>
    </location>
</feature>
<dbReference type="GeneID" id="40305401"/>
<feature type="compositionally biased region" description="Gly residues" evidence="10">
    <location>
        <begin position="99"/>
        <end position="115"/>
    </location>
</feature>
<comment type="caution">
    <text evidence="13">The sequence shown here is derived from an EMBL/GenBank/DDBJ whole genome shotgun (WGS) entry which is preliminary data.</text>
</comment>
<feature type="region of interest" description="Disordered" evidence="10">
    <location>
        <begin position="548"/>
        <end position="584"/>
    </location>
</feature>
<comment type="similarity">
    <text evidence="8">Belongs to the DEAD box helicase family. DEAH subfamily. PRP16 sub-subfamily.</text>
</comment>
<accession>A0A2A9MPL1</accession>
<evidence type="ECO:0000256" key="2">
    <source>
        <dbReference type="ARBA" id="ARBA00022664"/>
    </source>
</evidence>
<evidence type="ECO:0000256" key="8">
    <source>
        <dbReference type="ARBA" id="ARBA00038040"/>
    </source>
</evidence>
<dbReference type="Pfam" id="PF21010">
    <property type="entry name" value="HA2_C"/>
    <property type="match status" value="1"/>
</dbReference>
<evidence type="ECO:0000256" key="9">
    <source>
        <dbReference type="ARBA" id="ARBA00047984"/>
    </source>
</evidence>
<evidence type="ECO:0000313" key="13">
    <source>
        <dbReference type="EMBL" id="PFH37997.1"/>
    </source>
</evidence>
<evidence type="ECO:0000313" key="14">
    <source>
        <dbReference type="Proteomes" id="UP000224006"/>
    </source>
</evidence>
<dbReference type="PANTHER" id="PTHR18934:SF91">
    <property type="entry name" value="PRE-MRNA-SPLICING FACTOR ATP-DEPENDENT RNA HELICASE PRP16"/>
    <property type="match status" value="1"/>
</dbReference>
<feature type="region of interest" description="Disordered" evidence="10">
    <location>
        <begin position="135"/>
        <end position="247"/>
    </location>
</feature>
<sequence>MRRVAHLSFTNGDEEREEGPPSAHLDPVSPSLNGDGVGGAPSPASTRRGPSSLDSVTSVSYGPAPPAFPVPDPLLFSSFAGRNKSRVLVDADAVAATGDAGGGGSPSSPSGGSGSGVAASSASFRAPVFNRPLRLASKSSSASSSASAKPSLSLSPLLQRGGTRQAPFDAHGVGSDGLSSVSTAPGSSTPSAVSSVSSSSRLTNAEARSSSPSSAPARARRMRSGWDLEEGAEATEDEKKWEKEAEIDEETEKMLARVWYDRDEGSGLSLGEYMDRDEDQRDRLREREEKLKKLQVQSRKQWREQQRHADNDAWERDRMNRSGVGERREVDFTALIAEEEDDQKEHVICRNIRPPFLDGFDVKSELPMMVQDVTSDMNVMARKGSAMLRFVKDQEDRSAVRQRFWELAGSTLGTLLQSSDEQEKAQLEKLKAQSAWKAAGEDEAEEDRQSFRQQNQYAAALKSSGAEATSEFARTQTLEEQRKSLPVYAVRDEFLEIVREHQIVVVVGETGSGKTTQLTQYLFEAGYCSPPSLEPKPRPTESLLRLTRSTPFAQPMKRRRTARGEAGAEEEESDATGNPLAAGDAPAATAGVAQAITLIGCTQPRRVAAVSVAKRVADEVGTELGDEVGYAIRFEDCTSARTRIKYMTDGVLLRESLSDADLDKYAAVIMDEAHERSLNTDVLFGILKGVVSRRRDFRLIVTSATMDSDRFSAFFGGAVVFHIPGRTFPVDVEFARSLPDDYVDAAVQKCLAVHCSTPWKKKSGSAGKASAESEGGPGGAGAGAKADGGDGAGAKAGAKGVGGGASQDDDSEENGGDILIFMTGQDDIEVTCLLLAERLGQLGDKAPPLTILPIYSQLPADLQARIFQQSPFRKVIVATNIAETSLTVDGIKYVIDPGFCKMKVYNPKIGMDSLQLTPISQANANQRKGRAGRTGPGVCYRLYTERVFIKELLTTTVPEIQRTNLANVVLLLKSIGIRDILAFDLMDPPPEETIVNALYQLWVLGALDNFGELTALGKKMVLFPLDPPLSKMVLVAQTQRATREVVTIVSMLSIPAIFYTPKEKQDEAEAVKEKFFVPESDHLTLLNVYQQWKRSQYSSPWCTSHFVQPRAMKKAREVRAQLLDIMEQQGIPDVSCGTDWDVIRKSICAGYFHHAAKLRGIGEYVNLRSSIPCHLHPTSSLYGAGHTPDYVVYHEVILTTKEYMRNVTAVEAAWLAELGPMYFALRRLGEGGRQARERDEDENRKAESLFQEQLRAAAEKKKAQAEAAQAAAREAQQFAMATAGRRKRPMGARTPGFIKVSSEDF</sequence>
<evidence type="ECO:0000256" key="6">
    <source>
        <dbReference type="ARBA" id="ARBA00022840"/>
    </source>
</evidence>
<name>A0A2A9MPL1_BESBE</name>
<evidence type="ECO:0000259" key="12">
    <source>
        <dbReference type="PROSITE" id="PS51194"/>
    </source>
</evidence>
<dbReference type="PROSITE" id="PS51192">
    <property type="entry name" value="HELICASE_ATP_BIND_1"/>
    <property type="match status" value="1"/>
</dbReference>
<feature type="domain" description="Helicase C-terminal" evidence="12">
    <location>
        <begin position="804"/>
        <end position="976"/>
    </location>
</feature>
<dbReference type="FunFam" id="3.40.50.300:FF:001922">
    <property type="entry name" value="DEAH (Asp-Glu-Ala-His) box polypeptide 29"/>
    <property type="match status" value="1"/>
</dbReference>
<feature type="compositionally biased region" description="Low complexity" evidence="10">
    <location>
        <begin position="1265"/>
        <end position="1283"/>
    </location>
</feature>
<dbReference type="EC" id="3.6.4.13" evidence="1"/>
<dbReference type="Pfam" id="PF00271">
    <property type="entry name" value="Helicase_C"/>
    <property type="match status" value="1"/>
</dbReference>
<dbReference type="FunFam" id="1.20.120.1080:FF:000001">
    <property type="entry name" value="Pre-mRNA-splicing factor ATP-dependent RNA helicase"/>
    <property type="match status" value="1"/>
</dbReference>
<evidence type="ECO:0000259" key="11">
    <source>
        <dbReference type="PROSITE" id="PS51192"/>
    </source>
</evidence>
<evidence type="ECO:0000256" key="1">
    <source>
        <dbReference type="ARBA" id="ARBA00012552"/>
    </source>
</evidence>
<dbReference type="PROSITE" id="PS00690">
    <property type="entry name" value="DEAH_ATP_HELICASE"/>
    <property type="match status" value="1"/>
</dbReference>
<dbReference type="FunFam" id="3.40.50.300:FF:000007">
    <property type="entry name" value="Pre-mRNA-splicing factor ATP-dependent RNA helicase"/>
    <property type="match status" value="1"/>
</dbReference>
<feature type="compositionally biased region" description="Basic and acidic residues" evidence="10">
    <location>
        <begin position="301"/>
        <end position="316"/>
    </location>
</feature>
<dbReference type="Gene3D" id="1.20.120.1080">
    <property type="match status" value="1"/>
</dbReference>
<dbReference type="InterPro" id="IPR027417">
    <property type="entry name" value="P-loop_NTPase"/>
</dbReference>
<evidence type="ECO:0000256" key="3">
    <source>
        <dbReference type="ARBA" id="ARBA00022741"/>
    </source>
</evidence>
<dbReference type="GO" id="GO:0008380">
    <property type="term" value="P:RNA splicing"/>
    <property type="evidence" value="ECO:0007669"/>
    <property type="project" value="UniProtKB-KW"/>
</dbReference>
<feature type="region of interest" description="Disordered" evidence="10">
    <location>
        <begin position="96"/>
        <end position="121"/>
    </location>
</feature>
<dbReference type="Pfam" id="PF04408">
    <property type="entry name" value="WHD_HA2"/>
    <property type="match status" value="1"/>
</dbReference>
<dbReference type="Gene3D" id="3.40.50.300">
    <property type="entry name" value="P-loop containing nucleotide triphosphate hydrolases"/>
    <property type="match status" value="2"/>
</dbReference>
<feature type="region of interest" description="Disordered" evidence="10">
    <location>
        <begin position="296"/>
        <end position="316"/>
    </location>
</feature>
<dbReference type="GO" id="GO:0003723">
    <property type="term" value="F:RNA binding"/>
    <property type="evidence" value="ECO:0007669"/>
    <property type="project" value="TreeGrafter"/>
</dbReference>
<feature type="domain" description="Helicase ATP-binding" evidence="11">
    <location>
        <begin position="495"/>
        <end position="724"/>
    </location>
</feature>
<dbReference type="GO" id="GO:0003724">
    <property type="term" value="F:RNA helicase activity"/>
    <property type="evidence" value="ECO:0007669"/>
    <property type="project" value="UniProtKB-EC"/>
</dbReference>
<dbReference type="PANTHER" id="PTHR18934">
    <property type="entry name" value="ATP-DEPENDENT RNA HELICASE"/>
    <property type="match status" value="1"/>
</dbReference>
<keyword evidence="2" id="KW-0507">mRNA processing</keyword>
<dbReference type="InterPro" id="IPR014001">
    <property type="entry name" value="Helicase_ATP-bd"/>
</dbReference>
<dbReference type="Pfam" id="PF07717">
    <property type="entry name" value="OB_NTP_bind"/>
    <property type="match status" value="1"/>
</dbReference>
<evidence type="ECO:0000256" key="10">
    <source>
        <dbReference type="SAM" id="MobiDB-lite"/>
    </source>
</evidence>
<dbReference type="InterPro" id="IPR007502">
    <property type="entry name" value="Helicase-assoc_dom"/>
</dbReference>
<dbReference type="PROSITE" id="PS51194">
    <property type="entry name" value="HELICASE_CTER"/>
    <property type="match status" value="1"/>
</dbReference>
<gene>
    <name evidence="13" type="ORF">BESB_003380</name>
</gene>
<dbReference type="SMART" id="SM00847">
    <property type="entry name" value="HA2"/>
    <property type="match status" value="1"/>
</dbReference>
<dbReference type="GO" id="GO:0016787">
    <property type="term" value="F:hydrolase activity"/>
    <property type="evidence" value="ECO:0007669"/>
    <property type="project" value="UniProtKB-KW"/>
</dbReference>
<dbReference type="OrthoDB" id="10253254at2759"/>
<dbReference type="VEuPathDB" id="ToxoDB:BESB_003380"/>
<keyword evidence="6" id="KW-0067">ATP-binding</keyword>
<evidence type="ECO:0000256" key="5">
    <source>
        <dbReference type="ARBA" id="ARBA00022806"/>
    </source>
</evidence>
<keyword evidence="7" id="KW-0508">mRNA splicing</keyword>
<dbReference type="InterPro" id="IPR011709">
    <property type="entry name" value="DEAD-box_helicase_OB_fold"/>
</dbReference>
<feature type="compositionally biased region" description="Low complexity" evidence="10">
    <location>
        <begin position="179"/>
        <end position="217"/>
    </location>
</feature>
<dbReference type="InterPro" id="IPR048333">
    <property type="entry name" value="HA2_WH"/>
</dbReference>
<dbReference type="CDD" id="cd18791">
    <property type="entry name" value="SF2_C_RHA"/>
    <property type="match status" value="1"/>
</dbReference>
<keyword evidence="3" id="KW-0547">Nucleotide-binding</keyword>
<dbReference type="GO" id="GO:0006397">
    <property type="term" value="P:mRNA processing"/>
    <property type="evidence" value="ECO:0007669"/>
    <property type="project" value="UniProtKB-KW"/>
</dbReference>
<dbReference type="STRING" id="94643.A0A2A9MPL1"/>
<dbReference type="SMART" id="SM00490">
    <property type="entry name" value="HELICc"/>
    <property type="match status" value="1"/>
</dbReference>
<keyword evidence="5" id="KW-0347">Helicase</keyword>
<dbReference type="Proteomes" id="UP000224006">
    <property type="component" value="Chromosome I"/>
</dbReference>